<feature type="region of interest" description="Disordered" evidence="1">
    <location>
        <begin position="278"/>
        <end position="335"/>
    </location>
</feature>
<feature type="compositionally biased region" description="Polar residues" evidence="1">
    <location>
        <begin position="280"/>
        <end position="296"/>
    </location>
</feature>
<evidence type="ECO:0000256" key="1">
    <source>
        <dbReference type="SAM" id="MobiDB-lite"/>
    </source>
</evidence>
<name>E5QYW2_ARTGP</name>
<evidence type="ECO:0000313" key="2">
    <source>
        <dbReference type="EMBL" id="EFQ98085.1"/>
    </source>
</evidence>
<dbReference type="VEuPathDB" id="FungiDB:MGYG_01121"/>
<dbReference type="RefSeq" id="XP_003177037.1">
    <property type="nucleotide sequence ID" value="XM_003176989.1"/>
</dbReference>
<organism evidence="3">
    <name type="scientific">Arthroderma gypseum (strain ATCC MYA-4604 / CBS 118893)</name>
    <name type="common">Microsporum gypseum</name>
    <dbReference type="NCBI Taxonomy" id="535722"/>
    <lineage>
        <taxon>Eukaryota</taxon>
        <taxon>Fungi</taxon>
        <taxon>Dikarya</taxon>
        <taxon>Ascomycota</taxon>
        <taxon>Pezizomycotina</taxon>
        <taxon>Eurotiomycetes</taxon>
        <taxon>Eurotiomycetidae</taxon>
        <taxon>Onygenales</taxon>
        <taxon>Arthrodermataceae</taxon>
        <taxon>Nannizzia</taxon>
    </lineage>
</organism>
<gene>
    <name evidence="2" type="ORF">MGYG_01121</name>
</gene>
<evidence type="ECO:0000313" key="3">
    <source>
        <dbReference type="Proteomes" id="UP000002669"/>
    </source>
</evidence>
<feature type="compositionally biased region" description="Polar residues" evidence="1">
    <location>
        <begin position="196"/>
        <end position="214"/>
    </location>
</feature>
<dbReference type="OMA" id="HQAWAFF"/>
<dbReference type="InParanoid" id="E5QYW2"/>
<dbReference type="AlphaFoldDB" id="E5QYW2"/>
<feature type="compositionally biased region" description="Basic residues" evidence="1">
    <location>
        <begin position="298"/>
        <end position="320"/>
    </location>
</feature>
<protein>
    <submittedName>
        <fullName evidence="2">Uncharacterized protein</fullName>
    </submittedName>
</protein>
<dbReference type="STRING" id="535722.E5QYW2"/>
<feature type="region of interest" description="Disordered" evidence="1">
    <location>
        <begin position="189"/>
        <end position="260"/>
    </location>
</feature>
<dbReference type="EMBL" id="DS989822">
    <property type="protein sequence ID" value="EFQ98085.1"/>
    <property type="molecule type" value="Genomic_DNA"/>
</dbReference>
<dbReference type="eggNOG" id="ENOG502TH4E">
    <property type="taxonomic scope" value="Eukaryota"/>
</dbReference>
<dbReference type="Proteomes" id="UP000002669">
    <property type="component" value="Unassembled WGS sequence"/>
</dbReference>
<reference evidence="3" key="1">
    <citation type="journal article" date="2012" name="MBio">
        <title>Comparative genome analysis of Trichophyton rubrum and related dermatophytes reveals candidate genes involved in infection.</title>
        <authorList>
            <person name="Martinez D.A."/>
            <person name="Oliver B.G."/>
            <person name="Graeser Y."/>
            <person name="Goldberg J.M."/>
            <person name="Li W."/>
            <person name="Martinez-Rossi N.M."/>
            <person name="Monod M."/>
            <person name="Shelest E."/>
            <person name="Barton R.C."/>
            <person name="Birch E."/>
            <person name="Brakhage A.A."/>
            <person name="Chen Z."/>
            <person name="Gurr S.J."/>
            <person name="Heiman D."/>
            <person name="Heitman J."/>
            <person name="Kosti I."/>
            <person name="Rossi A."/>
            <person name="Saif S."/>
            <person name="Samalova M."/>
            <person name="Saunders C.W."/>
            <person name="Shea T."/>
            <person name="Summerbell R.C."/>
            <person name="Xu J."/>
            <person name="Young S."/>
            <person name="Zeng Q."/>
            <person name="Birren B.W."/>
            <person name="Cuomo C.A."/>
            <person name="White T.C."/>
        </authorList>
    </citation>
    <scope>NUCLEOTIDE SEQUENCE [LARGE SCALE GENOMIC DNA]</scope>
    <source>
        <strain evidence="3">ATCC MYA-4604 / CBS 118893</strain>
    </source>
</reference>
<dbReference type="HOGENOM" id="CLU_464758_0_0_1"/>
<accession>E5QYW2</accession>
<keyword evidence="3" id="KW-1185">Reference proteome</keyword>
<dbReference type="OrthoDB" id="2588098at2759"/>
<proteinExistence type="predicted"/>
<dbReference type="GeneID" id="10032362"/>
<sequence>MEFSPYSEIGRGQKLLYVAPRIREIHPYIERGTGMMLLKGAPGVFLLLAKPNFTTRPGVMMCDLDPENETTVSETIQQNPRSIIRMLPLQIMQMIITGMHIIDVLHFGLTCSEAWAAAWPTLMKFSISSLGTWVNTPIICGGEGRTLLGTYRPDEPAEGDEYERNIDTLLRARGTRIRLRSTRIQQNGIANGHSRLFQSPTNGVSPGRSSNEVESQIDGLQPRRPLPSLHMNETNESRPIRLPPGLELSPTRRVAPLVPPGLGPDREDWFIPRMLPSLGPNGNNPSQVNGNQTDSRQPYRHTGRLPERMRRRADRLRSRRQNGINQGHSNGAHSALEDDIDSIYANGNGSTVSQILQPLAFRLNEEANRIPVQPSDPVPPRPPRISSIELLSTLVHQAWAFFGKTRDVIKDCLPPDLRMPANTYIRTGAYYPVDLLTIINPCPANLYKTEPGDIWVLRSLTVRQYIRSTDIALHPGYISGPFIMGIGFSEAVFAMTIWTDTSKGRWAGHALDIVPLSKLEAEDGEWEDVGRVIAGYLHHHFRRHYGADWIEETVKLGW</sequence>
<feature type="compositionally biased region" description="Polar residues" evidence="1">
    <location>
        <begin position="321"/>
        <end position="332"/>
    </location>
</feature>